<name>A0AAN9BV85_9CAEN</name>
<feature type="compositionally biased region" description="Polar residues" evidence="1">
    <location>
        <begin position="224"/>
        <end position="241"/>
    </location>
</feature>
<reference evidence="3 4" key="1">
    <citation type="submission" date="2024-02" db="EMBL/GenBank/DDBJ databases">
        <title>Chromosome-scale genome assembly of the rough periwinkle Littorina saxatilis.</title>
        <authorList>
            <person name="De Jode A."/>
            <person name="Faria R."/>
            <person name="Formenti G."/>
            <person name="Sims Y."/>
            <person name="Smith T.P."/>
            <person name="Tracey A."/>
            <person name="Wood J.M.D."/>
            <person name="Zagrodzka Z.B."/>
            <person name="Johannesson K."/>
            <person name="Butlin R.K."/>
            <person name="Leder E.H."/>
        </authorList>
    </citation>
    <scope>NUCLEOTIDE SEQUENCE [LARGE SCALE GENOMIC DNA]</scope>
    <source>
        <strain evidence="3">Snail1</strain>
        <tissue evidence="3">Muscle</tissue>
    </source>
</reference>
<keyword evidence="2" id="KW-0812">Transmembrane</keyword>
<proteinExistence type="predicted"/>
<keyword evidence="2" id="KW-0472">Membrane</keyword>
<accession>A0AAN9BV85</accession>
<dbReference type="PANTHER" id="PTHR15381">
    <property type="entry name" value="CHONDROITIN SULFATE PROTEOGLYCAN 5 -RELATED"/>
    <property type="match status" value="1"/>
</dbReference>
<evidence type="ECO:0000256" key="1">
    <source>
        <dbReference type="SAM" id="MobiDB-lite"/>
    </source>
</evidence>
<evidence type="ECO:0000256" key="2">
    <source>
        <dbReference type="SAM" id="Phobius"/>
    </source>
</evidence>
<protein>
    <submittedName>
        <fullName evidence="3">Uncharacterized protein</fullName>
    </submittedName>
</protein>
<dbReference type="PANTHER" id="PTHR15381:SF1">
    <property type="entry name" value="CHONDROITIN SULFATE PROTEOGLYCAN 5"/>
    <property type="match status" value="1"/>
</dbReference>
<keyword evidence="2" id="KW-1133">Transmembrane helix</keyword>
<evidence type="ECO:0000313" key="4">
    <source>
        <dbReference type="Proteomes" id="UP001374579"/>
    </source>
</evidence>
<dbReference type="EMBL" id="JBAMIC010000002">
    <property type="protein sequence ID" value="KAK7112003.1"/>
    <property type="molecule type" value="Genomic_DNA"/>
</dbReference>
<evidence type="ECO:0000313" key="3">
    <source>
        <dbReference type="EMBL" id="KAK7112003.1"/>
    </source>
</evidence>
<comment type="caution">
    <text evidence="3">The sequence shown here is derived from an EMBL/GenBank/DDBJ whole genome shotgun (WGS) entry which is preliminary data.</text>
</comment>
<gene>
    <name evidence="3" type="ORF">V1264_011525</name>
</gene>
<dbReference type="AlphaFoldDB" id="A0AAN9BV85"/>
<dbReference type="Proteomes" id="UP001374579">
    <property type="component" value="Unassembled WGS sequence"/>
</dbReference>
<feature type="transmembrane region" description="Helical" evidence="2">
    <location>
        <begin position="167"/>
        <end position="190"/>
    </location>
</feature>
<keyword evidence="4" id="KW-1185">Reference proteome</keyword>
<feature type="region of interest" description="Disordered" evidence="1">
    <location>
        <begin position="200"/>
        <end position="246"/>
    </location>
</feature>
<organism evidence="3 4">
    <name type="scientific">Littorina saxatilis</name>
    <dbReference type="NCBI Taxonomy" id="31220"/>
    <lineage>
        <taxon>Eukaryota</taxon>
        <taxon>Metazoa</taxon>
        <taxon>Spiralia</taxon>
        <taxon>Lophotrochozoa</taxon>
        <taxon>Mollusca</taxon>
        <taxon>Gastropoda</taxon>
        <taxon>Caenogastropoda</taxon>
        <taxon>Littorinimorpha</taxon>
        <taxon>Littorinoidea</taxon>
        <taxon>Littorinidae</taxon>
        <taxon>Littorina</taxon>
    </lineage>
</organism>
<sequence length="362" mass="40886">MLSGAYNDTVGFQSVSIKRFWKGSLGVDFTIKYNYSAVRNTDKLQEQLNSTVREKLSELPRVDKAHLNKTLSENIAKVTSTLRQVEQNPCSSEASSCSSNHECRVKADKKHVLCISPCTNYGCGGGTCFLDSGGQPKCRCPKGDTFVYVGEHCDERAEKLPLTSRTIIAIAVGVGALVVSLSLALFVVCFRRLRRTQSKDNLHRRDSEYSDTSIRRSKVGSDAPSRSSFMDVQARHQNSYRRQPRDVASLITPTSGDFAESMEMTSYVYPEYEDRTLPCLPSQAILTLPWVRHDDVRRHTMTSGRDDAQVHRREDMGPRSEIFLRNSAYLNQLNADEMAVEGNFRRKEHSYIQHGMRQPQDL</sequence>